<dbReference type="PANTHER" id="PTHR30437:SF4">
    <property type="entry name" value="TRANSCRIPTION ELONGATION FACTOR GREA"/>
    <property type="match status" value="1"/>
</dbReference>
<comment type="function">
    <text evidence="7 9 10">Necessary for efficient RNA polymerase transcription elongation past template-encoded arresting sites. The arresting sites in DNA have the property of trapping a certain fraction of elongating RNA polymerases that pass through, resulting in locked ternary complexes. Cleavage of the nascent transcript by cleavage factors such as GreA or GreB allows the resumption of elongation from the new 3'terminus. GreA releases sequences of 2 to 3 nucleotides.</text>
</comment>
<dbReference type="InterPro" id="IPR001437">
    <property type="entry name" value="Tscrpt_elong_fac_GreA/B_C"/>
</dbReference>
<evidence type="ECO:0000256" key="5">
    <source>
        <dbReference type="ARBA" id="ARBA00023125"/>
    </source>
</evidence>
<dbReference type="FunFam" id="3.10.50.30:FF:000001">
    <property type="entry name" value="Transcription elongation factor GreA"/>
    <property type="match status" value="1"/>
</dbReference>
<evidence type="ECO:0000259" key="11">
    <source>
        <dbReference type="Pfam" id="PF01272"/>
    </source>
</evidence>
<dbReference type="NCBIfam" id="NF001263">
    <property type="entry name" value="PRK00226.1-4"/>
    <property type="match status" value="1"/>
</dbReference>
<name>A0A9D1RVX1_9FIRM</name>
<dbReference type="Proteomes" id="UP000824192">
    <property type="component" value="Unassembled WGS sequence"/>
</dbReference>
<dbReference type="PROSITE" id="PS00830">
    <property type="entry name" value="GREAB_2"/>
    <property type="match status" value="1"/>
</dbReference>
<proteinExistence type="inferred from homology"/>
<comment type="caution">
    <text evidence="13">The sequence shown here is derived from an EMBL/GenBank/DDBJ whole genome shotgun (WGS) entry which is preliminary data.</text>
</comment>
<dbReference type="FunFam" id="1.10.287.180:FF:000001">
    <property type="entry name" value="Transcription elongation factor GreA"/>
    <property type="match status" value="1"/>
</dbReference>
<dbReference type="PROSITE" id="PS00829">
    <property type="entry name" value="GREAB_1"/>
    <property type="match status" value="1"/>
</dbReference>
<evidence type="ECO:0000256" key="4">
    <source>
        <dbReference type="ARBA" id="ARBA00023054"/>
    </source>
</evidence>
<evidence type="ECO:0000259" key="12">
    <source>
        <dbReference type="Pfam" id="PF03449"/>
    </source>
</evidence>
<keyword evidence="4" id="KW-0175">Coiled coil</keyword>
<dbReference type="SUPFAM" id="SSF46557">
    <property type="entry name" value="GreA transcript cleavage protein, N-terminal domain"/>
    <property type="match status" value="1"/>
</dbReference>
<dbReference type="Gene3D" id="3.10.50.30">
    <property type="entry name" value="Transcription elongation factor, GreA/GreB, C-terminal domain"/>
    <property type="match status" value="1"/>
</dbReference>
<comment type="similarity">
    <text evidence="1 9 10">Belongs to the GreA/GreB family.</text>
</comment>
<dbReference type="PIRSF" id="PIRSF006092">
    <property type="entry name" value="GreA_GreB"/>
    <property type="match status" value="1"/>
</dbReference>
<dbReference type="NCBIfam" id="TIGR01462">
    <property type="entry name" value="greA"/>
    <property type="match status" value="1"/>
</dbReference>
<reference evidence="13" key="1">
    <citation type="journal article" date="2021" name="PeerJ">
        <title>Extensive microbial diversity within the chicken gut microbiome revealed by metagenomics and culture.</title>
        <authorList>
            <person name="Gilroy R."/>
            <person name="Ravi A."/>
            <person name="Getino M."/>
            <person name="Pursley I."/>
            <person name="Horton D.L."/>
            <person name="Alikhan N.F."/>
            <person name="Baker D."/>
            <person name="Gharbi K."/>
            <person name="Hall N."/>
            <person name="Watson M."/>
            <person name="Adriaenssens E.M."/>
            <person name="Foster-Nyarko E."/>
            <person name="Jarju S."/>
            <person name="Secka A."/>
            <person name="Antonio M."/>
            <person name="Oren A."/>
            <person name="Chaudhuri R.R."/>
            <person name="La Ragione R."/>
            <person name="Hildebrand F."/>
            <person name="Pallen M.J."/>
        </authorList>
    </citation>
    <scope>NUCLEOTIDE SEQUENCE</scope>
    <source>
        <strain evidence="13">ChiGjej6B6-1540</strain>
    </source>
</reference>
<dbReference type="GO" id="GO:0003746">
    <property type="term" value="F:translation elongation factor activity"/>
    <property type="evidence" value="ECO:0007669"/>
    <property type="project" value="UniProtKB-KW"/>
</dbReference>
<dbReference type="InterPro" id="IPR036953">
    <property type="entry name" value="GreA/GreB_C_sf"/>
</dbReference>
<sequence length="159" mass="18003">MAKEYKLSPERFEALKEELNYLKTVREKEVAALLKEARSFGDLSENSEYDEAKNEQGKLYARITEVEGILANCVVIEDDHADDTSMVRLGCRIWVLDKEFEEEEEYEVVGSQEADPMNGRISDDSPFGKALLGKRVGDDVDVDAPAGTLHYRVLKIERA</sequence>
<evidence type="ECO:0000256" key="1">
    <source>
        <dbReference type="ARBA" id="ARBA00008213"/>
    </source>
</evidence>
<evidence type="ECO:0000256" key="3">
    <source>
        <dbReference type="ARBA" id="ARBA00023015"/>
    </source>
</evidence>
<dbReference type="HAMAP" id="MF_00105">
    <property type="entry name" value="GreA_GreB"/>
    <property type="match status" value="1"/>
</dbReference>
<feature type="domain" description="Transcription elongation factor GreA/GreB C-terminal" evidence="11">
    <location>
        <begin position="85"/>
        <end position="157"/>
    </location>
</feature>
<keyword evidence="6 9" id="KW-0804">Transcription</keyword>
<evidence type="ECO:0000313" key="13">
    <source>
        <dbReference type="EMBL" id="HIW94253.1"/>
    </source>
</evidence>
<dbReference type="Pfam" id="PF01272">
    <property type="entry name" value="GreA_GreB"/>
    <property type="match status" value="1"/>
</dbReference>
<dbReference type="InterPro" id="IPR006359">
    <property type="entry name" value="Tscrpt_elong_fac_GreA"/>
</dbReference>
<dbReference type="GO" id="GO:0032784">
    <property type="term" value="P:regulation of DNA-templated transcription elongation"/>
    <property type="evidence" value="ECO:0007669"/>
    <property type="project" value="UniProtKB-UniRule"/>
</dbReference>
<keyword evidence="13" id="KW-0648">Protein biosynthesis</keyword>
<gene>
    <name evidence="9 13" type="primary">greA</name>
    <name evidence="13" type="ORF">H9868_06905</name>
</gene>
<organism evidence="13 14">
    <name type="scientific">Candidatus Flavonifractor merdipullorum</name>
    <dbReference type="NCBI Taxonomy" id="2838590"/>
    <lineage>
        <taxon>Bacteria</taxon>
        <taxon>Bacillati</taxon>
        <taxon>Bacillota</taxon>
        <taxon>Clostridia</taxon>
        <taxon>Eubacteriales</taxon>
        <taxon>Oscillospiraceae</taxon>
        <taxon>Flavonifractor</taxon>
    </lineage>
</organism>
<reference evidence="13" key="2">
    <citation type="submission" date="2021-04" db="EMBL/GenBank/DDBJ databases">
        <authorList>
            <person name="Gilroy R."/>
        </authorList>
    </citation>
    <scope>NUCLEOTIDE SEQUENCE</scope>
    <source>
        <strain evidence="13">ChiGjej6B6-1540</strain>
    </source>
</reference>
<evidence type="ECO:0000313" key="14">
    <source>
        <dbReference type="Proteomes" id="UP000824192"/>
    </source>
</evidence>
<evidence type="ECO:0000256" key="10">
    <source>
        <dbReference type="RuleBase" id="RU000556"/>
    </source>
</evidence>
<dbReference type="GO" id="GO:0006354">
    <property type="term" value="P:DNA-templated transcription elongation"/>
    <property type="evidence" value="ECO:0007669"/>
    <property type="project" value="TreeGrafter"/>
</dbReference>
<dbReference type="GO" id="GO:0070063">
    <property type="term" value="F:RNA polymerase binding"/>
    <property type="evidence" value="ECO:0007669"/>
    <property type="project" value="InterPro"/>
</dbReference>
<dbReference type="GO" id="GO:0003677">
    <property type="term" value="F:DNA binding"/>
    <property type="evidence" value="ECO:0007669"/>
    <property type="project" value="UniProtKB-UniRule"/>
</dbReference>
<dbReference type="InterPro" id="IPR018151">
    <property type="entry name" value="TF_GreA/GreB_CS"/>
</dbReference>
<accession>A0A9D1RVX1</accession>
<dbReference type="PANTHER" id="PTHR30437">
    <property type="entry name" value="TRANSCRIPTION ELONGATION FACTOR GREA"/>
    <property type="match status" value="1"/>
</dbReference>
<dbReference type="InterPro" id="IPR022691">
    <property type="entry name" value="Tscrpt_elong_fac_GreA/B_N"/>
</dbReference>
<keyword evidence="3 9" id="KW-0805">Transcription regulation</keyword>
<evidence type="ECO:0000256" key="9">
    <source>
        <dbReference type="HAMAP-Rule" id="MF_00105"/>
    </source>
</evidence>
<dbReference type="InterPro" id="IPR028624">
    <property type="entry name" value="Tscrpt_elong_fac_GreA/B"/>
</dbReference>
<protein>
    <recommendedName>
        <fullName evidence="2 9">Transcription elongation factor GreA</fullName>
    </recommendedName>
    <alternativeName>
        <fullName evidence="8 9">Transcript cleavage factor GreA</fullName>
    </alternativeName>
</protein>
<evidence type="ECO:0000256" key="6">
    <source>
        <dbReference type="ARBA" id="ARBA00023163"/>
    </source>
</evidence>
<dbReference type="Pfam" id="PF03449">
    <property type="entry name" value="GreA_GreB_N"/>
    <property type="match status" value="1"/>
</dbReference>
<keyword evidence="5 9" id="KW-0238">DNA-binding</keyword>
<dbReference type="EMBL" id="DXGA01000147">
    <property type="protein sequence ID" value="HIW94253.1"/>
    <property type="molecule type" value="Genomic_DNA"/>
</dbReference>
<evidence type="ECO:0000256" key="7">
    <source>
        <dbReference type="ARBA" id="ARBA00024916"/>
    </source>
</evidence>
<dbReference type="InterPro" id="IPR036805">
    <property type="entry name" value="Tscrpt_elong_fac_GreA/B_N_sf"/>
</dbReference>
<feature type="domain" description="Transcription elongation factor GreA/GreB N-terminal" evidence="12">
    <location>
        <begin position="7"/>
        <end position="75"/>
    </location>
</feature>
<keyword evidence="13" id="KW-0251">Elongation factor</keyword>
<dbReference type="Gene3D" id="1.10.287.180">
    <property type="entry name" value="Transcription elongation factor, GreA/GreB, N-terminal domain"/>
    <property type="match status" value="1"/>
</dbReference>
<dbReference type="SUPFAM" id="SSF54534">
    <property type="entry name" value="FKBP-like"/>
    <property type="match status" value="1"/>
</dbReference>
<dbReference type="AlphaFoldDB" id="A0A9D1RVX1"/>
<evidence type="ECO:0000256" key="2">
    <source>
        <dbReference type="ARBA" id="ARBA00013729"/>
    </source>
</evidence>
<evidence type="ECO:0000256" key="8">
    <source>
        <dbReference type="ARBA" id="ARBA00030776"/>
    </source>
</evidence>
<dbReference type="InterPro" id="IPR023459">
    <property type="entry name" value="Tscrpt_elong_fac_GreA/B_fam"/>
</dbReference>